<organism evidence="1">
    <name type="scientific">Odontella aurita</name>
    <dbReference type="NCBI Taxonomy" id="265563"/>
    <lineage>
        <taxon>Eukaryota</taxon>
        <taxon>Sar</taxon>
        <taxon>Stramenopiles</taxon>
        <taxon>Ochrophyta</taxon>
        <taxon>Bacillariophyta</taxon>
        <taxon>Mediophyceae</taxon>
        <taxon>Biddulphiophycidae</taxon>
        <taxon>Eupodiscales</taxon>
        <taxon>Odontellaceae</taxon>
        <taxon>Odontella</taxon>
    </lineage>
</organism>
<sequence>MTPFVSTRANRSRFIPFCAPLRWKRMNRLVKSMVIIQHVRFLLLSALLLPALATAFQYHNLPKFRCDGLISRKPTCSSSRVMPVSENDDLILLSPQPKQKQQLCLPMILLSTAVGFGLCGTPQHASAAETETGTADQLIVNEKPQLSAQRPGMSVSAYLNRVFQSPTPGATPLPTDPRYDSTEARNRAYDAAFEQDARDRDAYYGKMAALKREQALQEVRRNRVALGLDGDGDVRPRVGDEKEAGLASLREYLLKQDPSTLTPAELKVYEQMKGAQ</sequence>
<reference evidence="1" key="1">
    <citation type="submission" date="2021-01" db="EMBL/GenBank/DDBJ databases">
        <authorList>
            <person name="Corre E."/>
            <person name="Pelletier E."/>
            <person name="Niang G."/>
            <person name="Scheremetjew M."/>
            <person name="Finn R."/>
            <person name="Kale V."/>
            <person name="Holt S."/>
            <person name="Cochrane G."/>
            <person name="Meng A."/>
            <person name="Brown T."/>
            <person name="Cohen L."/>
        </authorList>
    </citation>
    <scope>NUCLEOTIDE SEQUENCE</scope>
    <source>
        <strain evidence="1">Isolate 1302-5</strain>
    </source>
</reference>
<dbReference type="EMBL" id="HBKQ01029832">
    <property type="protein sequence ID" value="CAE2248995.1"/>
    <property type="molecule type" value="Transcribed_RNA"/>
</dbReference>
<name>A0A7S4J2S8_9STRA</name>
<protein>
    <submittedName>
        <fullName evidence="1">Uncharacterized protein</fullName>
    </submittedName>
</protein>
<proteinExistence type="predicted"/>
<evidence type="ECO:0000313" key="1">
    <source>
        <dbReference type="EMBL" id="CAE2248995.1"/>
    </source>
</evidence>
<gene>
    <name evidence="1" type="ORF">OAUR00152_LOCUS20289</name>
</gene>
<dbReference type="AlphaFoldDB" id="A0A7S4J2S8"/>
<accession>A0A7S4J2S8</accession>